<evidence type="ECO:0000256" key="7">
    <source>
        <dbReference type="RuleBase" id="RU004440"/>
    </source>
</evidence>
<dbReference type="SUPFAM" id="SSF53955">
    <property type="entry name" value="Lysozyme-like"/>
    <property type="match status" value="4"/>
</dbReference>
<dbReference type="InterPro" id="IPR001916">
    <property type="entry name" value="Glyco_hydro_22"/>
</dbReference>
<keyword evidence="4" id="KW-0929">Antimicrobial</keyword>
<dbReference type="GO" id="GO:0031640">
    <property type="term" value="P:killing of cells of another organism"/>
    <property type="evidence" value="ECO:0007669"/>
    <property type="project" value="UniProtKB-KW"/>
</dbReference>
<reference evidence="10" key="1">
    <citation type="journal article" date="2013" name="Exp. Parasitol.">
        <title>Transcription profiling of immune genes during parasite infection in susceptible and resistant strains of the flour beetles (Tribolium castaneum).</title>
        <authorList>
            <person name="Zhong D."/>
            <person name="Wang M.H."/>
            <person name="Pai A."/>
            <person name="Yan G."/>
        </authorList>
    </citation>
    <scope>NUCLEOTIDE SEQUENCE</scope>
    <source>
        <strain evidence="10">TIW1</strain>
    </source>
</reference>
<feature type="domain" description="Glycosyl hydrolases family 22 (GH22)" evidence="9">
    <location>
        <begin position="535"/>
        <end position="553"/>
    </location>
</feature>
<dbReference type="EMBL" id="GQ368181">
    <property type="protein sequence ID" value="ACV32411.1"/>
    <property type="molecule type" value="mRNA"/>
</dbReference>
<keyword evidence="6" id="KW-0378">Hydrolase</keyword>
<dbReference type="CDD" id="cd16899">
    <property type="entry name" value="LYZ_C_invert"/>
    <property type="match status" value="4"/>
</dbReference>
<dbReference type="GO" id="GO:0003796">
    <property type="term" value="F:lysozyme activity"/>
    <property type="evidence" value="ECO:0007669"/>
    <property type="project" value="UniProtKB-EC"/>
</dbReference>
<feature type="domain" description="Glycosyl hydrolases family 22 (GH22)" evidence="9">
    <location>
        <begin position="391"/>
        <end position="409"/>
    </location>
</feature>
<keyword evidence="5" id="KW-1015">Disulfide bond</keyword>
<dbReference type="FunFam" id="1.10.530.10:FF:000001">
    <property type="entry name" value="Lysozyme C"/>
    <property type="match status" value="3"/>
</dbReference>
<dbReference type="SMR" id="C8C411"/>
<dbReference type="PRINTS" id="PR00135">
    <property type="entry name" value="LYZLACT"/>
</dbReference>
<dbReference type="GO" id="GO:0042742">
    <property type="term" value="P:defense response to bacterium"/>
    <property type="evidence" value="ECO:0007669"/>
    <property type="project" value="UniProtKB-KW"/>
</dbReference>
<dbReference type="InterPro" id="IPR023346">
    <property type="entry name" value="Lysozyme-like_dom_sf"/>
</dbReference>
<organism evidence="10">
    <name type="scientific">Tribolium castaneum</name>
    <name type="common">Red flour beetle</name>
    <dbReference type="NCBI Taxonomy" id="7070"/>
    <lineage>
        <taxon>Eukaryota</taxon>
        <taxon>Metazoa</taxon>
        <taxon>Ecdysozoa</taxon>
        <taxon>Arthropoda</taxon>
        <taxon>Hexapoda</taxon>
        <taxon>Insecta</taxon>
        <taxon>Pterygota</taxon>
        <taxon>Neoptera</taxon>
        <taxon>Endopterygota</taxon>
        <taxon>Coleoptera</taxon>
        <taxon>Polyphaga</taxon>
        <taxon>Cucujiformia</taxon>
        <taxon>Tenebrionidae</taxon>
        <taxon>Tenebrionidae incertae sedis</taxon>
        <taxon>Tribolium</taxon>
    </lineage>
</organism>
<accession>C8C411</accession>
<evidence type="ECO:0000256" key="3">
    <source>
        <dbReference type="ARBA" id="ARBA00012732"/>
    </source>
</evidence>
<dbReference type="PANTHER" id="PTHR11407:SF63">
    <property type="entry name" value="LYSOZYME C"/>
    <property type="match status" value="1"/>
</dbReference>
<dbReference type="Gene3D" id="1.10.530.10">
    <property type="match status" value="4"/>
</dbReference>
<feature type="domain" description="Glycosyl hydrolases family 22 (GH22)" evidence="9">
    <location>
        <begin position="233"/>
        <end position="251"/>
    </location>
</feature>
<feature type="chain" id="PRO_5002989622" description="lysozyme" evidence="8">
    <location>
        <begin position="18"/>
        <end position="590"/>
    </location>
</feature>
<evidence type="ECO:0000259" key="9">
    <source>
        <dbReference type="PROSITE" id="PS00128"/>
    </source>
</evidence>
<feature type="signal peptide" evidence="8">
    <location>
        <begin position="1"/>
        <end position="17"/>
    </location>
</feature>
<evidence type="ECO:0000256" key="2">
    <source>
        <dbReference type="ARBA" id="ARBA00010859"/>
    </source>
</evidence>
<dbReference type="PANTHER" id="PTHR11407">
    <property type="entry name" value="LYSOZYME C"/>
    <property type="match status" value="1"/>
</dbReference>
<dbReference type="PROSITE" id="PS51348">
    <property type="entry name" value="GLYCOSYL_HYDROL_F22_2"/>
    <property type="match status" value="4"/>
</dbReference>
<keyword evidence="8" id="KW-0732">Signal</keyword>
<evidence type="ECO:0000256" key="4">
    <source>
        <dbReference type="ARBA" id="ARBA00022638"/>
    </source>
</evidence>
<dbReference type="CAZy" id="GH22">
    <property type="family name" value="Glycoside Hydrolase Family 22"/>
</dbReference>
<dbReference type="PROSITE" id="PS00128">
    <property type="entry name" value="GLYCOSYL_HYDROL_F22_1"/>
    <property type="match status" value="4"/>
</dbReference>
<feature type="domain" description="Glycosyl hydrolases family 22 (GH22)" evidence="9">
    <location>
        <begin position="85"/>
        <end position="103"/>
    </location>
</feature>
<evidence type="ECO:0000256" key="6">
    <source>
        <dbReference type="ARBA" id="ARBA00023295"/>
    </source>
</evidence>
<evidence type="ECO:0000256" key="5">
    <source>
        <dbReference type="ARBA" id="ARBA00023157"/>
    </source>
</evidence>
<name>C8C411_TRICA</name>
<evidence type="ECO:0000256" key="1">
    <source>
        <dbReference type="ARBA" id="ARBA00000632"/>
    </source>
</evidence>
<keyword evidence="6" id="KW-0326">Glycosidase</keyword>
<evidence type="ECO:0000256" key="8">
    <source>
        <dbReference type="SAM" id="SignalP"/>
    </source>
</evidence>
<dbReference type="EC" id="3.2.1.17" evidence="3"/>
<evidence type="ECO:0000313" key="10">
    <source>
        <dbReference type="EMBL" id="ACV32411.1"/>
    </source>
</evidence>
<sequence length="590" mass="65955">MAELFVLLLVAITFVECKVYDRCELARELKHVHKFPGHQIATWVCIAKHESTFNTSAVNRGSGDHGLFQISDLFWCSPPGNGYACNAPCSAFEDDDITDDIACVRRIFKEHSVLSGNGFNAWAVYPLYCKQDASKYIEGCFDNEIDSNISGTTTTTSPDVDDVKAKIFERCELAKELKKNHLPGTQLATWMCIAKYESHYNTAAINRQTGDHGLFQISQIYWCSNSNKPGKGCNAKCSDFRNNDIKDDVACVKKIYKEHQRLSGNGFNAWVAYKKYCTGNNDHFIKGYKNLRINISKSKMNPLSKLLVLLFISLCILFQVEAKVFKRCELAKELKNKHHIPGNQLATWMCIANYESGYNTAAINKKTGDHGLFQISQIYWCSNSNKPGKACNAKCSDFRNNDIKDDVACVKKIYKEHQKLSGNGFNAWVAYKKYCRGNNNNNLSTVAKMKLLAVVAIFAFASLSEAKIFDKCEFANTIRGYGLFPAEHISTWVCIANYESAFNTDATNTVTGDHGIYQISQIYWCSTGDSPGGGCNKRCADFHNDDISDDSVCAKAIFDEHQRLSGNGFNAWTTYAPYCSGDNSGWIAGC</sequence>
<dbReference type="InterPro" id="IPR019799">
    <property type="entry name" value="Glyco_hydro_22_CS"/>
</dbReference>
<protein>
    <recommendedName>
        <fullName evidence="3">lysozyme</fullName>
        <ecNumber evidence="3">3.2.1.17</ecNumber>
    </recommendedName>
</protein>
<keyword evidence="4" id="KW-0081">Bacteriolytic enzyme</keyword>
<proteinExistence type="evidence at transcript level"/>
<comment type="similarity">
    <text evidence="2 7">Belongs to the glycosyl hydrolase 22 family.</text>
</comment>
<comment type="catalytic activity">
    <reaction evidence="1">
        <text>Hydrolysis of (1-&gt;4)-beta-linkages between N-acetylmuramic acid and N-acetyl-D-glucosamine residues in a peptidoglycan and between N-acetyl-D-glucosamine residues in chitodextrins.</text>
        <dbReference type="EC" id="3.2.1.17"/>
    </reaction>
</comment>
<dbReference type="AlphaFoldDB" id="C8C411"/>
<dbReference type="SMART" id="SM00263">
    <property type="entry name" value="LYZ1"/>
    <property type="match status" value="4"/>
</dbReference>
<dbReference type="Pfam" id="PF00062">
    <property type="entry name" value="Lys"/>
    <property type="match status" value="4"/>
</dbReference>